<accession>A0A2H0KD32</accession>
<feature type="transmembrane region" description="Helical" evidence="1">
    <location>
        <begin position="16"/>
        <end position="35"/>
    </location>
</feature>
<comment type="caution">
    <text evidence="3">The sequence shown here is derived from an EMBL/GenBank/DDBJ whole genome shotgun (WGS) entry which is preliminary data.</text>
</comment>
<name>A0A2H0KD32_9BACT</name>
<dbReference type="Proteomes" id="UP000229342">
    <property type="component" value="Unassembled WGS sequence"/>
</dbReference>
<keyword evidence="1" id="KW-1133">Transmembrane helix</keyword>
<dbReference type="AlphaFoldDB" id="A0A2H0KD32"/>
<keyword evidence="1" id="KW-0472">Membrane</keyword>
<proteinExistence type="predicted"/>
<evidence type="ECO:0000313" key="3">
    <source>
        <dbReference type="EMBL" id="PIQ69162.1"/>
    </source>
</evidence>
<evidence type="ECO:0000313" key="4">
    <source>
        <dbReference type="Proteomes" id="UP000229342"/>
    </source>
</evidence>
<evidence type="ECO:0000259" key="2">
    <source>
        <dbReference type="Pfam" id="PF11141"/>
    </source>
</evidence>
<feature type="transmembrane region" description="Helical" evidence="1">
    <location>
        <begin position="41"/>
        <end position="60"/>
    </location>
</feature>
<evidence type="ECO:0000256" key="1">
    <source>
        <dbReference type="SAM" id="Phobius"/>
    </source>
</evidence>
<sequence>MLERTKSFLERHERRLSISAFLGGFLWDSLTLTRIDRLYENLMLGAYLLIAFAGIVLLNAHGAGRLRGAVIAKGMSLIRFALPFAFGGLFSGFLIFYFRSGTVLASAPFLLALLVFFLGNELWKKHYERFTFQMSIFFVALFSYITLVVPVFVKQIGTGVFVGSGILALVVFFLLVKAIHLVSREEVERSYRTLIPMVIIIFITFNFLYFNNMIPPIPLALKESGVYHSISRTKSGSYILSSEYPMWYEFGRQTGAVFHRKGNEPVYAWSSIYAPTKFDTSIVHRWLHLDDMSGEWVSEGAIPFAISGGRLEGFRGYSVKSNISPGKWRVDVETPRGAVIGRLTFTIVDSNIAPPLTIETR</sequence>
<feature type="transmembrane region" description="Helical" evidence="1">
    <location>
        <begin position="135"/>
        <end position="153"/>
    </location>
</feature>
<feature type="transmembrane region" description="Helical" evidence="1">
    <location>
        <begin position="191"/>
        <end position="210"/>
    </location>
</feature>
<reference evidence="3 4" key="1">
    <citation type="submission" date="2017-09" db="EMBL/GenBank/DDBJ databases">
        <title>Depth-based differentiation of microbial function through sediment-hosted aquifers and enrichment of novel symbionts in the deep terrestrial subsurface.</title>
        <authorList>
            <person name="Probst A.J."/>
            <person name="Ladd B."/>
            <person name="Jarett J.K."/>
            <person name="Geller-Mcgrath D.E."/>
            <person name="Sieber C.M."/>
            <person name="Emerson J.B."/>
            <person name="Anantharaman K."/>
            <person name="Thomas B.C."/>
            <person name="Malmstrom R."/>
            <person name="Stieglmeier M."/>
            <person name="Klingl A."/>
            <person name="Woyke T."/>
            <person name="Ryan C.M."/>
            <person name="Banfield J.F."/>
        </authorList>
    </citation>
    <scope>NUCLEOTIDE SEQUENCE [LARGE SCALE GENOMIC DNA]</scope>
    <source>
        <strain evidence="3">CG11_big_fil_rev_8_21_14_0_20_46_11</strain>
    </source>
</reference>
<dbReference type="EMBL" id="PCVG01000006">
    <property type="protein sequence ID" value="PIQ69162.1"/>
    <property type="molecule type" value="Genomic_DNA"/>
</dbReference>
<gene>
    <name evidence="3" type="ORF">COV91_00250</name>
</gene>
<organism evidence="3 4">
    <name type="scientific">Candidatus Taylorbacteria bacterium CG11_big_fil_rev_8_21_14_0_20_46_11</name>
    <dbReference type="NCBI Taxonomy" id="1975025"/>
    <lineage>
        <taxon>Bacteria</taxon>
        <taxon>Candidatus Tayloriibacteriota</taxon>
    </lineage>
</organism>
<keyword evidence="1" id="KW-0812">Transmembrane</keyword>
<dbReference type="Pfam" id="PF11141">
    <property type="entry name" value="DUF2914"/>
    <property type="match status" value="1"/>
</dbReference>
<feature type="transmembrane region" description="Helical" evidence="1">
    <location>
        <begin position="104"/>
        <end position="123"/>
    </location>
</feature>
<feature type="transmembrane region" description="Helical" evidence="1">
    <location>
        <begin position="159"/>
        <end position="179"/>
    </location>
</feature>
<feature type="transmembrane region" description="Helical" evidence="1">
    <location>
        <begin position="80"/>
        <end position="98"/>
    </location>
</feature>
<feature type="domain" description="DUF2914" evidence="2">
    <location>
        <begin position="279"/>
        <end position="347"/>
    </location>
</feature>
<dbReference type="InterPro" id="IPR022606">
    <property type="entry name" value="DUF2914"/>
</dbReference>
<protein>
    <recommendedName>
        <fullName evidence="2">DUF2914 domain-containing protein</fullName>
    </recommendedName>
</protein>